<proteinExistence type="predicted"/>
<dbReference type="InterPro" id="IPR028083">
    <property type="entry name" value="Spt6_acidic_N_dom"/>
</dbReference>
<dbReference type="Proteomes" id="UP000007174">
    <property type="component" value="Unassembled WGS sequence"/>
</dbReference>
<sequence length="158" mass="18813">MRDFVDGEAEIDDEDEESIDEDVVSSRRRNAAPEDSSEEEEDDEDEEEARKIREGFIVDEDEEEEEGEDEDAHERKRKREHRDREEEEQLDEDDLELIGEQIERRAPTQPKFKRLKRGHRDEDDRGPERRGLEDMFSDDDEEANERLPGGRRRTRAPT</sequence>
<dbReference type="GO" id="GO:0140673">
    <property type="term" value="P:transcription elongation-coupled chromatin remodeling"/>
    <property type="evidence" value="ECO:0007669"/>
    <property type="project" value="InterPro"/>
</dbReference>
<dbReference type="STRING" id="759273.H1VJF1"/>
<dbReference type="PANTHER" id="PTHR10145:SF6">
    <property type="entry name" value="TRANSCRIPTION ELONGATION FACTOR SPT6"/>
    <property type="match status" value="1"/>
</dbReference>
<feature type="compositionally biased region" description="Acidic residues" evidence="1">
    <location>
        <begin position="35"/>
        <end position="47"/>
    </location>
</feature>
<reference evidence="4" key="1">
    <citation type="journal article" date="2012" name="Nat. Genet.">
        <title>Lifestyle transitions in plant pathogenic Colletotrichum fungi deciphered by genome and transcriptome analyses.</title>
        <authorList>
            <person name="O'Connell R.J."/>
            <person name="Thon M.R."/>
            <person name="Hacquard S."/>
            <person name="Amyotte S.G."/>
            <person name="Kleemann J."/>
            <person name="Torres M.F."/>
            <person name="Damm U."/>
            <person name="Buiate E.A."/>
            <person name="Epstein L."/>
            <person name="Alkan N."/>
            <person name="Altmueller J."/>
            <person name="Alvarado-Balderrama L."/>
            <person name="Bauser C.A."/>
            <person name="Becker C."/>
            <person name="Birren B.W."/>
            <person name="Chen Z."/>
            <person name="Choi J."/>
            <person name="Crouch J.A."/>
            <person name="Duvick J.P."/>
            <person name="Farman M.A."/>
            <person name="Gan P."/>
            <person name="Heiman D."/>
            <person name="Henrissat B."/>
            <person name="Howard R.J."/>
            <person name="Kabbage M."/>
            <person name="Koch C."/>
            <person name="Kracher B."/>
            <person name="Kubo Y."/>
            <person name="Law A.D."/>
            <person name="Lebrun M.-H."/>
            <person name="Lee Y.-H."/>
            <person name="Miyara I."/>
            <person name="Moore N."/>
            <person name="Neumann U."/>
            <person name="Nordstroem K."/>
            <person name="Panaccione D.G."/>
            <person name="Panstruga R."/>
            <person name="Place M."/>
            <person name="Proctor R.H."/>
            <person name="Prusky D."/>
            <person name="Rech G."/>
            <person name="Reinhardt R."/>
            <person name="Rollins J.A."/>
            <person name="Rounsley S."/>
            <person name="Schardl C.L."/>
            <person name="Schwartz D.C."/>
            <person name="Shenoy N."/>
            <person name="Shirasu K."/>
            <person name="Sikhakolli U.R."/>
            <person name="Stueber K."/>
            <person name="Sukno S.A."/>
            <person name="Sweigard J.A."/>
            <person name="Takano Y."/>
            <person name="Takahara H."/>
            <person name="Trail F."/>
            <person name="van der Does H.C."/>
            <person name="Voll L.M."/>
            <person name="Will I."/>
            <person name="Young S."/>
            <person name="Zeng Q."/>
            <person name="Zhang J."/>
            <person name="Zhou S."/>
            <person name="Dickman M.B."/>
            <person name="Schulze-Lefert P."/>
            <person name="Ver Loren van Themaat E."/>
            <person name="Ma L.-J."/>
            <person name="Vaillancourt L.J."/>
        </authorList>
    </citation>
    <scope>NUCLEOTIDE SEQUENCE [LARGE SCALE GENOMIC DNA]</scope>
    <source>
        <strain evidence="4">IMI 349063</strain>
    </source>
</reference>
<feature type="domain" description="Spt6 acidic N-terminal" evidence="2">
    <location>
        <begin position="35"/>
        <end position="121"/>
    </location>
</feature>
<dbReference type="PANTHER" id="PTHR10145">
    <property type="entry name" value="TRANSCRIPTION ELONGATION FACTOR SPT6"/>
    <property type="match status" value="1"/>
</dbReference>
<dbReference type="EMBL" id="CACQ02004025">
    <property type="protein sequence ID" value="CCF40354.1"/>
    <property type="molecule type" value="Genomic_DNA"/>
</dbReference>
<dbReference type="HOGENOM" id="CLU_1669273_0_0_1"/>
<feature type="compositionally biased region" description="Acidic residues" evidence="1">
    <location>
        <begin position="57"/>
        <end position="71"/>
    </location>
</feature>
<protein>
    <recommendedName>
        <fullName evidence="2">Spt6 acidic N-terminal domain-containing protein</fullName>
    </recommendedName>
</protein>
<evidence type="ECO:0000256" key="1">
    <source>
        <dbReference type="SAM" id="MobiDB-lite"/>
    </source>
</evidence>
<feature type="compositionally biased region" description="Basic residues" evidence="1">
    <location>
        <begin position="149"/>
        <end position="158"/>
    </location>
</feature>
<dbReference type="eggNOG" id="KOG1856">
    <property type="taxonomic scope" value="Eukaryota"/>
</dbReference>
<organism evidence="3 4">
    <name type="scientific">Colletotrichum higginsianum (strain IMI 349063)</name>
    <name type="common">Crucifer anthracnose fungus</name>
    <dbReference type="NCBI Taxonomy" id="759273"/>
    <lineage>
        <taxon>Eukaryota</taxon>
        <taxon>Fungi</taxon>
        <taxon>Dikarya</taxon>
        <taxon>Ascomycota</taxon>
        <taxon>Pezizomycotina</taxon>
        <taxon>Sordariomycetes</taxon>
        <taxon>Hypocreomycetidae</taxon>
        <taxon>Glomerellales</taxon>
        <taxon>Glomerellaceae</taxon>
        <taxon>Colletotrichum</taxon>
        <taxon>Colletotrichum destructivum species complex</taxon>
    </lineage>
</organism>
<dbReference type="Pfam" id="PF14632">
    <property type="entry name" value="SPT6_acidic"/>
    <property type="match status" value="1"/>
</dbReference>
<feature type="compositionally biased region" description="Acidic residues" evidence="1">
    <location>
        <begin position="1"/>
        <end position="23"/>
    </location>
</feature>
<evidence type="ECO:0000259" key="2">
    <source>
        <dbReference type="Pfam" id="PF14632"/>
    </source>
</evidence>
<evidence type="ECO:0000313" key="3">
    <source>
        <dbReference type="EMBL" id="CCF40354.1"/>
    </source>
</evidence>
<dbReference type="GO" id="GO:0034728">
    <property type="term" value="P:nucleosome organization"/>
    <property type="evidence" value="ECO:0007669"/>
    <property type="project" value="TreeGrafter"/>
</dbReference>
<name>H1VJF1_COLHI</name>
<feature type="region of interest" description="Disordered" evidence="1">
    <location>
        <begin position="1"/>
        <end position="158"/>
    </location>
</feature>
<dbReference type="GO" id="GO:0031491">
    <property type="term" value="F:nucleosome binding"/>
    <property type="evidence" value="ECO:0007669"/>
    <property type="project" value="TreeGrafter"/>
</dbReference>
<dbReference type="AlphaFoldDB" id="H1VJF1"/>
<accession>H1VJF1</accession>
<dbReference type="GO" id="GO:0008023">
    <property type="term" value="C:transcription elongation factor complex"/>
    <property type="evidence" value="ECO:0007669"/>
    <property type="project" value="TreeGrafter"/>
</dbReference>
<gene>
    <name evidence="3" type="ORF">CH063_10939</name>
</gene>
<dbReference type="InterPro" id="IPR017072">
    <property type="entry name" value="TF_Spt6"/>
</dbReference>
<feature type="compositionally biased region" description="Acidic residues" evidence="1">
    <location>
        <begin position="85"/>
        <end position="97"/>
    </location>
</feature>
<dbReference type="GO" id="GO:0042393">
    <property type="term" value="F:histone binding"/>
    <property type="evidence" value="ECO:0007669"/>
    <property type="project" value="TreeGrafter"/>
</dbReference>
<feature type="compositionally biased region" description="Basic and acidic residues" evidence="1">
    <location>
        <begin position="119"/>
        <end position="133"/>
    </location>
</feature>
<evidence type="ECO:0000313" key="4">
    <source>
        <dbReference type="Proteomes" id="UP000007174"/>
    </source>
</evidence>